<evidence type="ECO:0000256" key="6">
    <source>
        <dbReference type="ARBA" id="ARBA00023242"/>
    </source>
</evidence>
<dbReference type="GO" id="GO:0045944">
    <property type="term" value="P:positive regulation of transcription by RNA polymerase II"/>
    <property type="evidence" value="ECO:0007669"/>
    <property type="project" value="InterPro"/>
</dbReference>
<dbReference type="PROSITE" id="PS51297">
    <property type="entry name" value="K_BOX"/>
    <property type="match status" value="1"/>
</dbReference>
<dbReference type="InterPro" id="IPR050142">
    <property type="entry name" value="MADS-box/MEF2_TF"/>
</dbReference>
<dbReference type="GO" id="GO:0005634">
    <property type="term" value="C:nucleus"/>
    <property type="evidence" value="ECO:0007669"/>
    <property type="project" value="UniProtKB-SubCell"/>
</dbReference>
<dbReference type="GO" id="GO:0048608">
    <property type="term" value="P:reproductive structure development"/>
    <property type="evidence" value="ECO:0007669"/>
    <property type="project" value="UniProtKB-ARBA"/>
</dbReference>
<keyword evidence="2" id="KW-0805">Transcription regulation</keyword>
<dbReference type="RefSeq" id="XP_047270989.1">
    <property type="nucleotide sequence ID" value="XM_047415033.1"/>
</dbReference>
<dbReference type="GO" id="GO:0000977">
    <property type="term" value="F:RNA polymerase II transcription regulatory region sequence-specific DNA binding"/>
    <property type="evidence" value="ECO:0007669"/>
    <property type="project" value="InterPro"/>
</dbReference>
<evidence type="ECO:0000256" key="5">
    <source>
        <dbReference type="ARBA" id="ARBA00023163"/>
    </source>
</evidence>
<keyword evidence="3" id="KW-0238">DNA-binding</keyword>
<dbReference type="FunFam" id="3.40.1810.10:FF:000009">
    <property type="entry name" value="agamous-like MADS-box protein AGL11"/>
    <property type="match status" value="1"/>
</dbReference>
<dbReference type="CDD" id="cd00265">
    <property type="entry name" value="MADS_MEF2_like"/>
    <property type="match status" value="1"/>
</dbReference>
<keyword evidence="6" id="KW-0539">Nucleus</keyword>
<evidence type="ECO:0000256" key="9">
    <source>
        <dbReference type="SAM" id="Coils"/>
    </source>
</evidence>
<dbReference type="OrthoDB" id="1898716at2759"/>
<evidence type="ECO:0000256" key="2">
    <source>
        <dbReference type="ARBA" id="ARBA00023015"/>
    </source>
</evidence>
<dbReference type="GO" id="GO:0009791">
    <property type="term" value="P:post-embryonic development"/>
    <property type="evidence" value="ECO:0007669"/>
    <property type="project" value="UniProtKB-ARBA"/>
</dbReference>
<dbReference type="Pfam" id="PF00319">
    <property type="entry name" value="SRF-TF"/>
    <property type="match status" value="1"/>
</dbReference>
<evidence type="ECO:0000256" key="4">
    <source>
        <dbReference type="ARBA" id="ARBA00023159"/>
    </source>
</evidence>
<keyword evidence="4" id="KW-0010">Activator</keyword>
<feature type="coiled-coil region" evidence="9">
    <location>
        <begin position="145"/>
        <end position="201"/>
    </location>
</feature>
<sequence>MVFPNNHELDESSSQLRKSSGGGRGKIEIKRIENTTNRQVTFCKRRNGLLKKAYELSVLCDAEVALIVFSSRGRLYEYANNSVRATIDRYKKHHADSTSTGSISEANTQYYQQEASKLRRQIRDIQTYNRQIVGEALSSLSPRDLKNLEGKLEKAIGRVRSKKNELLFSEIEHMQKREIELQNANMYLRAKIAEVERAQEQMNLMPGGGGSDQYHHHQAANYEDARNNFLPVNLLEPNPHYSRRPDEDQTPLRLVYASLPSS</sequence>
<dbReference type="SUPFAM" id="SSF55455">
    <property type="entry name" value="SRF-like"/>
    <property type="match status" value="1"/>
</dbReference>
<dbReference type="SMART" id="SM00432">
    <property type="entry name" value="MADS"/>
    <property type="match status" value="1"/>
</dbReference>
<evidence type="ECO:0000313" key="13">
    <source>
        <dbReference type="EMBL" id="AYA60398.1"/>
    </source>
</evidence>
<accession>A0A385MJ94</accession>
<dbReference type="EMBL" id="MG564487">
    <property type="protein sequence ID" value="AYA60398.1"/>
    <property type="molecule type" value="mRNA"/>
</dbReference>
<feature type="region of interest" description="Disordered" evidence="10">
    <location>
        <begin position="1"/>
        <end position="27"/>
    </location>
</feature>
<protein>
    <recommendedName>
        <fullName evidence="8">Floral homeotic protein AGAMOUS</fullName>
    </recommendedName>
</protein>
<dbReference type="InterPro" id="IPR002100">
    <property type="entry name" value="TF_MADSbox"/>
</dbReference>
<evidence type="ECO:0000259" key="12">
    <source>
        <dbReference type="PROSITE" id="PS51297"/>
    </source>
</evidence>
<proteinExistence type="evidence at transcript level"/>
<feature type="domain" description="MADS-box" evidence="11">
    <location>
        <begin position="22"/>
        <end position="82"/>
    </location>
</feature>
<evidence type="ECO:0000256" key="7">
    <source>
        <dbReference type="ARBA" id="ARBA00053580"/>
    </source>
</evidence>
<evidence type="ECO:0000256" key="1">
    <source>
        <dbReference type="ARBA" id="ARBA00004123"/>
    </source>
</evidence>
<dbReference type="Gene3D" id="3.40.1810.10">
    <property type="entry name" value="Transcription factor, MADS-box"/>
    <property type="match status" value="1"/>
</dbReference>
<dbReference type="Pfam" id="PF01486">
    <property type="entry name" value="K-box"/>
    <property type="match status" value="1"/>
</dbReference>
<dbReference type="GO" id="GO:0003700">
    <property type="term" value="F:DNA-binding transcription factor activity"/>
    <property type="evidence" value="ECO:0007669"/>
    <property type="project" value="InterPro"/>
</dbReference>
<dbReference type="AlphaFoldDB" id="A0A385MJ94"/>
<comment type="function">
    <text evidence="7">Probable transcription factor involved in regulating genes that determines stamen and carpel development in wild-type flowers.</text>
</comment>
<dbReference type="PRINTS" id="PR00404">
    <property type="entry name" value="MADSDOMAIN"/>
</dbReference>
<feature type="domain" description="K-box" evidence="12">
    <location>
        <begin position="108"/>
        <end position="198"/>
    </location>
</feature>
<dbReference type="PROSITE" id="PS00350">
    <property type="entry name" value="MADS_BOX_1"/>
    <property type="match status" value="1"/>
</dbReference>
<reference evidence="13" key="1">
    <citation type="submission" date="2017-11" db="EMBL/GenBank/DDBJ databases">
        <authorList>
            <person name="Han C.G."/>
        </authorList>
    </citation>
    <scope>NUCLEOTIDE SEQUENCE</scope>
</reference>
<dbReference type="RefSeq" id="XP_047270990.1">
    <property type="nucleotide sequence ID" value="XM_047415034.1"/>
</dbReference>
<name>A0A385MJ94_CAPAN</name>
<evidence type="ECO:0000256" key="10">
    <source>
        <dbReference type="SAM" id="MobiDB-lite"/>
    </source>
</evidence>
<dbReference type="PROSITE" id="PS50066">
    <property type="entry name" value="MADS_BOX_2"/>
    <property type="match status" value="1"/>
</dbReference>
<dbReference type="InterPro" id="IPR033896">
    <property type="entry name" value="MEF2-like_N"/>
</dbReference>
<dbReference type="PANTHER" id="PTHR48019">
    <property type="entry name" value="SERUM RESPONSE FACTOR HOMOLOG"/>
    <property type="match status" value="1"/>
</dbReference>
<organism evidence="13">
    <name type="scientific">Capsicum annuum</name>
    <name type="common">Capsicum pepper</name>
    <dbReference type="NCBI Taxonomy" id="4072"/>
    <lineage>
        <taxon>Eukaryota</taxon>
        <taxon>Viridiplantae</taxon>
        <taxon>Streptophyta</taxon>
        <taxon>Embryophyta</taxon>
        <taxon>Tracheophyta</taxon>
        <taxon>Spermatophyta</taxon>
        <taxon>Magnoliopsida</taxon>
        <taxon>eudicotyledons</taxon>
        <taxon>Gunneridae</taxon>
        <taxon>Pentapetalae</taxon>
        <taxon>asterids</taxon>
        <taxon>lamiids</taxon>
        <taxon>Solanales</taxon>
        <taxon>Solanaceae</taxon>
        <taxon>Solanoideae</taxon>
        <taxon>Capsiceae</taxon>
        <taxon>Capsicum</taxon>
    </lineage>
</organism>
<comment type="subcellular location">
    <subcellularLocation>
        <location evidence="1">Nucleus</location>
    </subcellularLocation>
</comment>
<dbReference type="GO" id="GO:0046983">
    <property type="term" value="F:protein dimerization activity"/>
    <property type="evidence" value="ECO:0007669"/>
    <property type="project" value="InterPro"/>
</dbReference>
<evidence type="ECO:0000259" key="11">
    <source>
        <dbReference type="PROSITE" id="PS50066"/>
    </source>
</evidence>
<dbReference type="InterPro" id="IPR002487">
    <property type="entry name" value="TF_Kbox"/>
</dbReference>
<dbReference type="InterPro" id="IPR036879">
    <property type="entry name" value="TF_MADSbox_sf"/>
</dbReference>
<evidence type="ECO:0000256" key="3">
    <source>
        <dbReference type="ARBA" id="ARBA00023125"/>
    </source>
</evidence>
<dbReference type="GeneID" id="107878477"/>
<keyword evidence="5" id="KW-0804">Transcription</keyword>
<evidence type="ECO:0000256" key="8">
    <source>
        <dbReference type="ARBA" id="ARBA00070139"/>
    </source>
</evidence>
<keyword evidence="9" id="KW-0175">Coiled coil</keyword>